<feature type="domain" description="Major facilitator superfamily (MFS) profile" evidence="9">
    <location>
        <begin position="15"/>
        <end position="426"/>
    </location>
</feature>
<dbReference type="InterPro" id="IPR011701">
    <property type="entry name" value="MFS"/>
</dbReference>
<keyword evidence="4 8" id="KW-0812">Transmembrane</keyword>
<feature type="transmembrane region" description="Helical" evidence="8">
    <location>
        <begin position="117"/>
        <end position="140"/>
    </location>
</feature>
<sequence>MTAPTTVSTGTRRRVFASTMLGNIVEYYDFTLYGTLAAVLSTLFFPSADPAVALLSTYVGVSLSYFVRPLGGLVLGPLADRRGRRFVLFLTIMLMSAGTAGIGLLPTYAAIGVAAPALLLFCRVLQGFGASVEFTTAAQFMLEHERGNRRNYLTGLINATCSVGSLLAAAVAFTLTTVMPAEAFTSWGWRIPFLLAVPIAFVGLYIRRRLDETPEFREVLELAKHGRVEQTPLRDAVRYHWRDMLRAIGLGAGQRIGTYTIQAYFVTALISAGFPTSLSLLASMLTYAVGPLPSIWGGVLADRHGARVPLLVGYGLFVLLTVPTFMAIGSGSIVLATAAVIVFTVLNNLVSAPLNTAYVLSFPPEVRSSAAALNFNIGTSLIGSTAGLVAVWLHSLTGTDVAFGWYMTAACAVSILVTVFALPPSVDYREPDWSQQAAPTRAA</sequence>
<organism evidence="10 11">
    <name type="scientific">Goodfellowiella coeruleoviolacea</name>
    <dbReference type="NCBI Taxonomy" id="334858"/>
    <lineage>
        <taxon>Bacteria</taxon>
        <taxon>Bacillati</taxon>
        <taxon>Actinomycetota</taxon>
        <taxon>Actinomycetes</taxon>
        <taxon>Pseudonocardiales</taxon>
        <taxon>Pseudonocardiaceae</taxon>
        <taxon>Goodfellowiella</taxon>
    </lineage>
</organism>
<feature type="transmembrane region" description="Helical" evidence="8">
    <location>
        <begin position="27"/>
        <end position="45"/>
    </location>
</feature>
<accession>A0AAE3GCD0</accession>
<dbReference type="SUPFAM" id="SSF103473">
    <property type="entry name" value="MFS general substrate transporter"/>
    <property type="match status" value="1"/>
</dbReference>
<dbReference type="InterPro" id="IPR051084">
    <property type="entry name" value="H+-coupled_symporters"/>
</dbReference>
<evidence type="ECO:0000256" key="1">
    <source>
        <dbReference type="ARBA" id="ARBA00004651"/>
    </source>
</evidence>
<protein>
    <submittedName>
        <fullName evidence="10">MFS transporter, MHS family, proline/betaine transporter</fullName>
    </submittedName>
</protein>
<feature type="transmembrane region" description="Helical" evidence="8">
    <location>
        <begin position="334"/>
        <end position="360"/>
    </location>
</feature>
<feature type="transmembrane region" description="Helical" evidence="8">
    <location>
        <begin position="308"/>
        <end position="328"/>
    </location>
</feature>
<keyword evidence="11" id="KW-1185">Reference proteome</keyword>
<feature type="transmembrane region" description="Helical" evidence="8">
    <location>
        <begin position="187"/>
        <end position="206"/>
    </location>
</feature>
<dbReference type="PANTHER" id="PTHR43528">
    <property type="entry name" value="ALPHA-KETOGLUTARATE PERMEASE"/>
    <property type="match status" value="1"/>
</dbReference>
<evidence type="ECO:0000256" key="4">
    <source>
        <dbReference type="ARBA" id="ARBA00022692"/>
    </source>
</evidence>
<dbReference type="GO" id="GO:0005886">
    <property type="term" value="C:plasma membrane"/>
    <property type="evidence" value="ECO:0007669"/>
    <property type="project" value="UniProtKB-SubCell"/>
</dbReference>
<keyword evidence="3" id="KW-1003">Cell membrane</keyword>
<dbReference type="Pfam" id="PF07690">
    <property type="entry name" value="MFS_1"/>
    <property type="match status" value="1"/>
</dbReference>
<keyword evidence="7 8" id="KW-0472">Membrane</keyword>
<feature type="transmembrane region" description="Helical" evidence="8">
    <location>
        <begin position="152"/>
        <end position="175"/>
    </location>
</feature>
<evidence type="ECO:0000256" key="6">
    <source>
        <dbReference type="ARBA" id="ARBA00022989"/>
    </source>
</evidence>
<feature type="transmembrane region" description="Helical" evidence="8">
    <location>
        <begin position="87"/>
        <end position="111"/>
    </location>
</feature>
<dbReference type="InterPro" id="IPR036259">
    <property type="entry name" value="MFS_trans_sf"/>
</dbReference>
<comment type="subcellular location">
    <subcellularLocation>
        <location evidence="1">Cell membrane</location>
        <topology evidence="1">Multi-pass membrane protein</topology>
    </subcellularLocation>
</comment>
<evidence type="ECO:0000256" key="7">
    <source>
        <dbReference type="ARBA" id="ARBA00023136"/>
    </source>
</evidence>
<name>A0AAE3GCD0_9PSEU</name>
<keyword evidence="6 8" id="KW-1133">Transmembrane helix</keyword>
<keyword evidence="2" id="KW-0813">Transport</keyword>
<evidence type="ECO:0000313" key="10">
    <source>
        <dbReference type="EMBL" id="MCP2163573.1"/>
    </source>
</evidence>
<dbReference type="AlphaFoldDB" id="A0AAE3GCD0"/>
<feature type="transmembrane region" description="Helical" evidence="8">
    <location>
        <begin position="51"/>
        <end position="75"/>
    </location>
</feature>
<evidence type="ECO:0000256" key="3">
    <source>
        <dbReference type="ARBA" id="ARBA00022475"/>
    </source>
</evidence>
<dbReference type="RefSeq" id="WP_253766330.1">
    <property type="nucleotide sequence ID" value="NZ_JAMTCK010000001.1"/>
</dbReference>
<dbReference type="Gene3D" id="1.20.1250.20">
    <property type="entry name" value="MFS general substrate transporter like domains"/>
    <property type="match status" value="2"/>
</dbReference>
<feature type="transmembrane region" description="Helical" evidence="8">
    <location>
        <begin position="405"/>
        <end position="422"/>
    </location>
</feature>
<comment type="caution">
    <text evidence="10">The sequence shown here is derived from an EMBL/GenBank/DDBJ whole genome shotgun (WGS) entry which is preliminary data.</text>
</comment>
<dbReference type="PROSITE" id="PS50850">
    <property type="entry name" value="MFS"/>
    <property type="match status" value="1"/>
</dbReference>
<dbReference type="Proteomes" id="UP001206128">
    <property type="component" value="Unassembled WGS sequence"/>
</dbReference>
<evidence type="ECO:0000313" key="11">
    <source>
        <dbReference type="Proteomes" id="UP001206128"/>
    </source>
</evidence>
<feature type="transmembrane region" description="Helical" evidence="8">
    <location>
        <begin position="372"/>
        <end position="393"/>
    </location>
</feature>
<evidence type="ECO:0000256" key="2">
    <source>
        <dbReference type="ARBA" id="ARBA00022448"/>
    </source>
</evidence>
<evidence type="ECO:0000256" key="5">
    <source>
        <dbReference type="ARBA" id="ARBA00022847"/>
    </source>
</evidence>
<gene>
    <name evidence="10" type="ORF">LX83_000413</name>
</gene>
<evidence type="ECO:0000259" key="9">
    <source>
        <dbReference type="PROSITE" id="PS50850"/>
    </source>
</evidence>
<evidence type="ECO:0000256" key="8">
    <source>
        <dbReference type="SAM" id="Phobius"/>
    </source>
</evidence>
<dbReference type="GO" id="GO:0015293">
    <property type="term" value="F:symporter activity"/>
    <property type="evidence" value="ECO:0007669"/>
    <property type="project" value="UniProtKB-KW"/>
</dbReference>
<keyword evidence="5" id="KW-0769">Symport</keyword>
<dbReference type="PANTHER" id="PTHR43528:SF1">
    <property type="entry name" value="ALPHA-KETOGLUTARATE PERMEASE"/>
    <property type="match status" value="1"/>
</dbReference>
<proteinExistence type="predicted"/>
<reference evidence="10" key="1">
    <citation type="submission" date="2022-06" db="EMBL/GenBank/DDBJ databases">
        <title>Genomic Encyclopedia of Archaeal and Bacterial Type Strains, Phase II (KMG-II): from individual species to whole genera.</title>
        <authorList>
            <person name="Goeker M."/>
        </authorList>
    </citation>
    <scope>NUCLEOTIDE SEQUENCE</scope>
    <source>
        <strain evidence="10">DSM 43935</strain>
    </source>
</reference>
<dbReference type="InterPro" id="IPR020846">
    <property type="entry name" value="MFS_dom"/>
</dbReference>
<dbReference type="EMBL" id="JAMTCK010000001">
    <property type="protein sequence ID" value="MCP2163573.1"/>
    <property type="molecule type" value="Genomic_DNA"/>
</dbReference>